<keyword evidence="3" id="KW-1185">Reference proteome</keyword>
<gene>
    <name evidence="2" type="ORF">SAMN04488065_0093</name>
</gene>
<name>A0A1H3VPG3_9EURY</name>
<evidence type="ECO:0000313" key="2">
    <source>
        <dbReference type="EMBL" id="SDZ75992.1"/>
    </source>
</evidence>
<feature type="transmembrane region" description="Helical" evidence="1">
    <location>
        <begin position="345"/>
        <end position="368"/>
    </location>
</feature>
<dbReference type="AlphaFoldDB" id="A0A1H3VPG3"/>
<evidence type="ECO:0000256" key="1">
    <source>
        <dbReference type="SAM" id="Phobius"/>
    </source>
</evidence>
<dbReference type="RefSeq" id="WP_092629799.1">
    <property type="nucleotide sequence ID" value="NZ_FNQT01000001.1"/>
</dbReference>
<keyword evidence="1" id="KW-0812">Transmembrane</keyword>
<feature type="transmembrane region" description="Helical" evidence="1">
    <location>
        <begin position="246"/>
        <end position="266"/>
    </location>
</feature>
<feature type="transmembrane region" description="Helical" evidence="1">
    <location>
        <begin position="153"/>
        <end position="176"/>
    </location>
</feature>
<feature type="transmembrane region" description="Helical" evidence="1">
    <location>
        <begin position="470"/>
        <end position="492"/>
    </location>
</feature>
<dbReference type="STRING" id="555874.SAMN04488065_0093"/>
<sequence>MSLRRDLRHGRRIARAEFWRSIRRYAQNTRRLVGVGFAILFFGGYLLFALPSAYATGLTARSLDAIPLFGPVATAIPVFLLGLAVLRTMERISRIDAAPLVLLTVHPRVVVFGLVGSELARLAAWFGVPVLAVVAAFALGLGAPALLVSAPLVALPLVCAAATCGYALGLGLLSAFRRLPNVRRLAKAVGVLAMLAVIVGSQFAGQFIVEYGSSLSTLASRFTAAPVADYVALAFFPTPLGRPPTASALAVGIACLALTPLGLAAATRQASRLWFTDAPTRDTTHASSSGWFAAPRPFAWRPAGRIAWGHLVRAARRPQEFAHLVMILFFLGPVGTTLAQSSGDALASLVAATGVGLGTYLAGATFGLNPLGDDRPTLPFLLLTERSPQTLVRGRVVAGLAVGLPVAVGVPLASIPFGAAPRSAVALAALGIGTCFAAALFAVGLGSVYPIYDARKFWGTETVVPSTLVLITYLLVVGVGSLVCLAATWFALSGGLVLTPVALGVAGGYALFTALVSLGSYRYAVRRYRQYTIA</sequence>
<accession>A0A1H3VPG3</accession>
<feature type="transmembrane region" description="Helical" evidence="1">
    <location>
        <begin position="321"/>
        <end position="339"/>
    </location>
</feature>
<dbReference type="EMBL" id="FNQT01000001">
    <property type="protein sequence ID" value="SDZ75992.1"/>
    <property type="molecule type" value="Genomic_DNA"/>
</dbReference>
<feature type="transmembrane region" description="Helical" evidence="1">
    <location>
        <begin position="122"/>
        <end position="147"/>
    </location>
</feature>
<dbReference type="OrthoDB" id="293659at2157"/>
<protein>
    <recommendedName>
        <fullName evidence="4">ABC-2 type transport system permease protein</fullName>
    </recommendedName>
</protein>
<keyword evidence="1" id="KW-1133">Transmembrane helix</keyword>
<organism evidence="2 3">
    <name type="scientific">Haloplanus vescus</name>
    <dbReference type="NCBI Taxonomy" id="555874"/>
    <lineage>
        <taxon>Archaea</taxon>
        <taxon>Methanobacteriati</taxon>
        <taxon>Methanobacteriota</taxon>
        <taxon>Stenosarchaea group</taxon>
        <taxon>Halobacteria</taxon>
        <taxon>Halobacteriales</taxon>
        <taxon>Haloferacaceae</taxon>
        <taxon>Haloplanus</taxon>
    </lineage>
</organism>
<dbReference type="Proteomes" id="UP000236755">
    <property type="component" value="Unassembled WGS sequence"/>
</dbReference>
<reference evidence="2 3" key="1">
    <citation type="submission" date="2016-10" db="EMBL/GenBank/DDBJ databases">
        <authorList>
            <person name="de Groot N.N."/>
        </authorList>
    </citation>
    <scope>NUCLEOTIDE SEQUENCE [LARGE SCALE GENOMIC DNA]</scope>
    <source>
        <strain evidence="2 3">CGMCC 1.8712</strain>
    </source>
</reference>
<feature type="transmembrane region" description="Helical" evidence="1">
    <location>
        <begin position="498"/>
        <end position="521"/>
    </location>
</feature>
<feature type="transmembrane region" description="Helical" evidence="1">
    <location>
        <begin position="396"/>
        <end position="419"/>
    </location>
</feature>
<feature type="transmembrane region" description="Helical" evidence="1">
    <location>
        <begin position="66"/>
        <end position="86"/>
    </location>
</feature>
<feature type="transmembrane region" description="Helical" evidence="1">
    <location>
        <begin position="32"/>
        <end position="54"/>
    </location>
</feature>
<keyword evidence="1" id="KW-0472">Membrane</keyword>
<feature type="transmembrane region" description="Helical" evidence="1">
    <location>
        <begin position="425"/>
        <end position="449"/>
    </location>
</feature>
<evidence type="ECO:0008006" key="4">
    <source>
        <dbReference type="Google" id="ProtNLM"/>
    </source>
</evidence>
<evidence type="ECO:0000313" key="3">
    <source>
        <dbReference type="Proteomes" id="UP000236755"/>
    </source>
</evidence>
<feature type="transmembrane region" description="Helical" evidence="1">
    <location>
        <begin position="188"/>
        <end position="209"/>
    </location>
</feature>
<proteinExistence type="predicted"/>